<reference evidence="2 3" key="1">
    <citation type="submission" date="2018-06" db="EMBL/GenBank/DDBJ databases">
        <title>Genomic Encyclopedia of Archaeal and Bacterial Type Strains, Phase II (KMG-II): from individual species to whole genera.</title>
        <authorList>
            <person name="Goeker M."/>
        </authorList>
    </citation>
    <scope>NUCLEOTIDE SEQUENCE [LARGE SCALE GENOMIC DNA]</scope>
    <source>
        <strain evidence="2 3">DSM 29821</strain>
    </source>
</reference>
<proteinExistence type="predicted"/>
<name>A0A327W6I8_9BACT</name>
<dbReference type="PROSITE" id="PS51257">
    <property type="entry name" value="PROKAR_LIPOPROTEIN"/>
    <property type="match status" value="1"/>
</dbReference>
<dbReference type="Gene3D" id="1.25.40.10">
    <property type="entry name" value="Tetratricopeptide repeat domain"/>
    <property type="match status" value="1"/>
</dbReference>
<gene>
    <name evidence="2" type="ORF">CLV59_102266</name>
</gene>
<evidence type="ECO:0000313" key="3">
    <source>
        <dbReference type="Proteomes" id="UP000249819"/>
    </source>
</evidence>
<dbReference type="SUPFAM" id="SSF48452">
    <property type="entry name" value="TPR-like"/>
    <property type="match status" value="1"/>
</dbReference>
<organism evidence="2 3">
    <name type="scientific">Chitinophaga dinghuensis</name>
    <dbReference type="NCBI Taxonomy" id="1539050"/>
    <lineage>
        <taxon>Bacteria</taxon>
        <taxon>Pseudomonadati</taxon>
        <taxon>Bacteroidota</taxon>
        <taxon>Chitinophagia</taxon>
        <taxon>Chitinophagales</taxon>
        <taxon>Chitinophagaceae</taxon>
        <taxon>Chitinophaga</taxon>
    </lineage>
</organism>
<dbReference type="SMART" id="SM00028">
    <property type="entry name" value="TPR"/>
    <property type="match status" value="2"/>
</dbReference>
<comment type="caution">
    <text evidence="2">The sequence shown here is derived from an EMBL/GenBank/DDBJ whole genome shotgun (WGS) entry which is preliminary data.</text>
</comment>
<dbReference type="InterPro" id="IPR011990">
    <property type="entry name" value="TPR-like_helical_dom_sf"/>
</dbReference>
<evidence type="ECO:0000256" key="1">
    <source>
        <dbReference type="PROSITE-ProRule" id="PRU00339"/>
    </source>
</evidence>
<dbReference type="Proteomes" id="UP000249819">
    <property type="component" value="Unassembled WGS sequence"/>
</dbReference>
<dbReference type="RefSeq" id="WP_111591213.1">
    <property type="nucleotide sequence ID" value="NZ_QLMA01000002.1"/>
</dbReference>
<keyword evidence="3" id="KW-1185">Reference proteome</keyword>
<dbReference type="AlphaFoldDB" id="A0A327W6I8"/>
<dbReference type="InterPro" id="IPR019734">
    <property type="entry name" value="TPR_rpt"/>
</dbReference>
<feature type="repeat" description="TPR" evidence="1">
    <location>
        <begin position="87"/>
        <end position="120"/>
    </location>
</feature>
<accession>A0A327W6I8</accession>
<dbReference type="NCBIfam" id="NF047558">
    <property type="entry name" value="TPR_END_plus"/>
    <property type="match status" value="1"/>
</dbReference>
<evidence type="ECO:0000313" key="2">
    <source>
        <dbReference type="EMBL" id="RAJ85561.1"/>
    </source>
</evidence>
<keyword evidence="1" id="KW-0802">TPR repeat</keyword>
<dbReference type="EMBL" id="QLMA01000002">
    <property type="protein sequence ID" value="RAJ85561.1"/>
    <property type="molecule type" value="Genomic_DNA"/>
</dbReference>
<dbReference type="PROSITE" id="PS50005">
    <property type="entry name" value="TPR"/>
    <property type="match status" value="1"/>
</dbReference>
<protein>
    <submittedName>
        <fullName evidence="2">Uncharacterized protein</fullName>
    </submittedName>
</protein>
<dbReference type="OrthoDB" id="642461at2"/>
<sequence length="370" mass="42117">MRFMPLFVLAGLISACGGTGSQGTSFQLTEYSMYNADSVHAALAGSTKKDKNAEKEFLEALDVYRNKKKAGPSIPMFRSSILKQPQAKTYYELGNALLESGLYKEAIQSFDMAELLNYTPLHKLLFNKACAYALDNNEEKGMYYLVSAIEFGYTNLDNIMKDKDLATLRGNPYLFTNKVKEALSGHGDPEKLQWTMYYREFRPMNFPLTLDKSFATKTHFKDIPYDFEKYVSEMRNAKFERETGSSFYYVGLIKSDTAFKTVCYAVNDKEIEGYTWPYYMVASYAPTGKLIDKLMIAGQLLDEDPYKVGVINANGEITVTSYKIEYEQDVAKTQFNENKEKSSTEIKKEFYSISADGHFVQKSNEPLALR</sequence>